<keyword evidence="1" id="KW-0812">Transmembrane</keyword>
<feature type="transmembrane region" description="Helical" evidence="1">
    <location>
        <begin position="58"/>
        <end position="80"/>
    </location>
</feature>
<organism evidence="2 3">
    <name type="scientific">Candidatus Daviesbacteria bacterium RIFCSPLOWO2_01_FULL_40_24</name>
    <dbReference type="NCBI Taxonomy" id="1797787"/>
    <lineage>
        <taxon>Bacteria</taxon>
        <taxon>Candidatus Daviesiibacteriota</taxon>
    </lineage>
</organism>
<proteinExistence type="predicted"/>
<name>A0A1F5MK84_9BACT</name>
<evidence type="ECO:0000313" key="3">
    <source>
        <dbReference type="Proteomes" id="UP000178017"/>
    </source>
</evidence>
<sequence length="97" mass="10696">MESRALFILLFLFGILATISFGALLFYLFKEGYRGITKKQFTGVMRGGRFAYFKGNSAVLMGICSWILGFIFIGIAVSILPGTISSVSSEFTATFLR</sequence>
<gene>
    <name evidence="2" type="ORF">A3B49_04150</name>
</gene>
<comment type="caution">
    <text evidence="2">The sequence shown here is derived from an EMBL/GenBank/DDBJ whole genome shotgun (WGS) entry which is preliminary data.</text>
</comment>
<keyword evidence="1" id="KW-1133">Transmembrane helix</keyword>
<reference evidence="2 3" key="1">
    <citation type="journal article" date="2016" name="Nat. Commun.">
        <title>Thousands of microbial genomes shed light on interconnected biogeochemical processes in an aquifer system.</title>
        <authorList>
            <person name="Anantharaman K."/>
            <person name="Brown C.T."/>
            <person name="Hug L.A."/>
            <person name="Sharon I."/>
            <person name="Castelle C.J."/>
            <person name="Probst A.J."/>
            <person name="Thomas B.C."/>
            <person name="Singh A."/>
            <person name="Wilkins M.J."/>
            <person name="Karaoz U."/>
            <person name="Brodie E.L."/>
            <person name="Williams K.H."/>
            <person name="Hubbard S.S."/>
            <person name="Banfield J.F."/>
        </authorList>
    </citation>
    <scope>NUCLEOTIDE SEQUENCE [LARGE SCALE GENOMIC DNA]</scope>
</reference>
<accession>A0A1F5MK84</accession>
<dbReference type="AlphaFoldDB" id="A0A1F5MK84"/>
<dbReference type="Proteomes" id="UP000178017">
    <property type="component" value="Unassembled WGS sequence"/>
</dbReference>
<keyword evidence="1" id="KW-0472">Membrane</keyword>
<dbReference type="EMBL" id="MFDO01000007">
    <property type="protein sequence ID" value="OGE65781.1"/>
    <property type="molecule type" value="Genomic_DNA"/>
</dbReference>
<evidence type="ECO:0000256" key="1">
    <source>
        <dbReference type="SAM" id="Phobius"/>
    </source>
</evidence>
<feature type="transmembrane region" description="Helical" evidence="1">
    <location>
        <begin position="6"/>
        <end position="29"/>
    </location>
</feature>
<evidence type="ECO:0000313" key="2">
    <source>
        <dbReference type="EMBL" id="OGE65781.1"/>
    </source>
</evidence>
<protein>
    <submittedName>
        <fullName evidence="2">Uncharacterized protein</fullName>
    </submittedName>
</protein>